<dbReference type="Proteomes" id="UP000290365">
    <property type="component" value="Chromosome"/>
</dbReference>
<gene>
    <name evidence="1" type="ORF">EPA93_04535</name>
</gene>
<proteinExistence type="predicted"/>
<dbReference type="EMBL" id="CP035758">
    <property type="protein sequence ID" value="QBD75304.1"/>
    <property type="molecule type" value="Genomic_DNA"/>
</dbReference>
<dbReference type="KEGG" id="kbs:EPA93_04535"/>
<protein>
    <submittedName>
        <fullName evidence="1">Uncharacterized protein</fullName>
    </submittedName>
</protein>
<evidence type="ECO:0000313" key="2">
    <source>
        <dbReference type="Proteomes" id="UP000290365"/>
    </source>
</evidence>
<dbReference type="AlphaFoldDB" id="A0A4P6JJK8"/>
<organism evidence="1 2">
    <name type="scientific">Ktedonosporobacter rubrisoli</name>
    <dbReference type="NCBI Taxonomy" id="2509675"/>
    <lineage>
        <taxon>Bacteria</taxon>
        <taxon>Bacillati</taxon>
        <taxon>Chloroflexota</taxon>
        <taxon>Ktedonobacteria</taxon>
        <taxon>Ktedonobacterales</taxon>
        <taxon>Ktedonosporobacteraceae</taxon>
        <taxon>Ktedonosporobacter</taxon>
    </lineage>
</organism>
<sequence>MLALTVADRNGLDWAQEQVVEHHYLHTPVDVRCSPVALLVTLFNERVGCLIFGRPETTKVNGWYGSLEDVRMGKCRLSRWEILNLARVWLDPSLQSKGKWYHPQDLIGPSILPGFYDRKLHWHSSVASFLIGQAIDLIVFHYLICKPPVWMDEPYQIREILSYCDSHRHKGTLYRASGFTLVRRNSRGIETYARPVRNLTPREQTFIALRSQYDPRCW</sequence>
<keyword evidence="2" id="KW-1185">Reference proteome</keyword>
<accession>A0A4P6JJK8</accession>
<dbReference type="RefSeq" id="WP_129885903.1">
    <property type="nucleotide sequence ID" value="NZ_CP035758.1"/>
</dbReference>
<reference evidence="1 2" key="1">
    <citation type="submission" date="2019-01" db="EMBL/GenBank/DDBJ databases">
        <title>Ktedonosporobacter rubrisoli SCAWS-G2.</title>
        <authorList>
            <person name="Huang Y."/>
            <person name="Yan B."/>
        </authorList>
    </citation>
    <scope>NUCLEOTIDE SEQUENCE [LARGE SCALE GENOMIC DNA]</scope>
    <source>
        <strain evidence="1 2">SCAWS-G2</strain>
    </source>
</reference>
<evidence type="ECO:0000313" key="1">
    <source>
        <dbReference type="EMBL" id="QBD75304.1"/>
    </source>
</evidence>
<name>A0A4P6JJK8_KTERU</name>